<keyword evidence="1" id="KW-0812">Transmembrane</keyword>
<evidence type="ECO:0000313" key="3">
    <source>
        <dbReference type="Proteomes" id="UP000029553"/>
    </source>
</evidence>
<sequence>MVDLILLSFMLAVFALGFWLGSKYRNPKALWQALKDQVK</sequence>
<dbReference type="EMBL" id="AWOR01000057">
    <property type="protein sequence ID" value="KGH27860.1"/>
    <property type="molecule type" value="Genomic_DNA"/>
</dbReference>
<dbReference type="Proteomes" id="UP000029553">
    <property type="component" value="Unassembled WGS sequence"/>
</dbReference>
<organism evidence="2 3">
    <name type="scientific">Comamonas testosteroni</name>
    <name type="common">Pseudomonas testosteroni</name>
    <dbReference type="NCBI Taxonomy" id="285"/>
    <lineage>
        <taxon>Bacteria</taxon>
        <taxon>Pseudomonadati</taxon>
        <taxon>Pseudomonadota</taxon>
        <taxon>Betaproteobacteria</taxon>
        <taxon>Burkholderiales</taxon>
        <taxon>Comamonadaceae</taxon>
        <taxon>Comamonas</taxon>
    </lineage>
</organism>
<accession>A0A096GRN5</accession>
<feature type="transmembrane region" description="Helical" evidence="1">
    <location>
        <begin position="6"/>
        <end position="22"/>
    </location>
</feature>
<evidence type="ECO:0000313" key="2">
    <source>
        <dbReference type="EMBL" id="KGH27860.1"/>
    </source>
</evidence>
<gene>
    <name evidence="2" type="ORF">P353_17100</name>
</gene>
<proteinExistence type="predicted"/>
<evidence type="ECO:0000256" key="1">
    <source>
        <dbReference type="SAM" id="Phobius"/>
    </source>
</evidence>
<keyword evidence="1" id="KW-1133">Transmembrane helix</keyword>
<dbReference type="AlphaFoldDB" id="A0A096GRN5"/>
<reference evidence="2 3" key="1">
    <citation type="submission" date="2013-09" db="EMBL/GenBank/DDBJ databases">
        <title>High correlation between genotypes and phenotypes of environmental bacteria Comamonas testosteroni strains.</title>
        <authorList>
            <person name="Liu L."/>
            <person name="Zhu W."/>
            <person name="Xia X."/>
            <person name="Xu B."/>
            <person name="Luo M."/>
            <person name="Wang G."/>
        </authorList>
    </citation>
    <scope>NUCLEOTIDE SEQUENCE [LARGE SCALE GENOMIC DNA]</scope>
    <source>
        <strain evidence="2 3">JL40</strain>
    </source>
</reference>
<protein>
    <submittedName>
        <fullName evidence="2">Uncharacterized protein</fullName>
    </submittedName>
</protein>
<comment type="caution">
    <text evidence="2">The sequence shown here is derived from an EMBL/GenBank/DDBJ whole genome shotgun (WGS) entry which is preliminary data.</text>
</comment>
<name>A0A096GRN5_COMTE</name>
<keyword evidence="1" id="KW-0472">Membrane</keyword>